<dbReference type="InterPro" id="IPR012349">
    <property type="entry name" value="Split_barrel_FMN-bd"/>
</dbReference>
<evidence type="ECO:0000313" key="3">
    <source>
        <dbReference type="Proteomes" id="UP001143474"/>
    </source>
</evidence>
<sequence>MAVEPEAITEITSEAELMELVGPPNPVVFGKSTPVLRDVERQWLRHSPFCLIATSAADGTCDISPKGDPPGFALVLSDSTIAIPDRPGNRRIDSWRNVLSNPHVGLIFIIPGRGDTLRINGHARLVREAPFFDRMVVKNSRPRIALMVETEEVYFHCSKSFLRAEFWQPGSWTPDAVPSRARIAQATEWTEESLENLERRYGPQYERRLYE</sequence>
<dbReference type="Proteomes" id="UP001143474">
    <property type="component" value="Unassembled WGS sequence"/>
</dbReference>
<protein>
    <submittedName>
        <fullName evidence="2">Phosphohydrolase</fullName>
    </submittedName>
</protein>
<organism evidence="2 3">
    <name type="scientific">Streptosporangium carneum</name>
    <dbReference type="NCBI Taxonomy" id="47481"/>
    <lineage>
        <taxon>Bacteria</taxon>
        <taxon>Bacillati</taxon>
        <taxon>Actinomycetota</taxon>
        <taxon>Actinomycetes</taxon>
        <taxon>Streptosporangiales</taxon>
        <taxon>Streptosporangiaceae</taxon>
        <taxon>Streptosporangium</taxon>
    </lineage>
</organism>
<dbReference type="SUPFAM" id="SSF50475">
    <property type="entry name" value="FMN-binding split barrel"/>
    <property type="match status" value="1"/>
</dbReference>
<proteinExistence type="predicted"/>
<feature type="domain" description="Pyridoxamine 5'-phosphate oxidase N-terminal" evidence="1">
    <location>
        <begin position="40"/>
        <end position="157"/>
    </location>
</feature>
<dbReference type="PANTHER" id="PTHR42815:SF2">
    <property type="entry name" value="FAD-BINDING, PUTATIVE (AFU_ORTHOLOGUE AFUA_6G07600)-RELATED"/>
    <property type="match status" value="1"/>
</dbReference>
<dbReference type="NCBIfam" id="TIGR04025">
    <property type="entry name" value="PPOX_FMN_DR2398"/>
    <property type="match status" value="1"/>
</dbReference>
<dbReference type="EMBL" id="BSEV01000021">
    <property type="protein sequence ID" value="GLK13188.1"/>
    <property type="molecule type" value="Genomic_DNA"/>
</dbReference>
<keyword evidence="3" id="KW-1185">Reference proteome</keyword>
<accession>A0A9W6I7R8</accession>
<dbReference type="RefSeq" id="WP_309298458.1">
    <property type="nucleotide sequence ID" value="NZ_BAAAVD010000035.1"/>
</dbReference>
<reference evidence="2" key="2">
    <citation type="submission" date="2023-01" db="EMBL/GenBank/DDBJ databases">
        <authorList>
            <person name="Sun Q."/>
            <person name="Evtushenko L."/>
        </authorList>
    </citation>
    <scope>NUCLEOTIDE SEQUENCE</scope>
    <source>
        <strain evidence="2">VKM Ac-2007</strain>
    </source>
</reference>
<comment type="caution">
    <text evidence="2">The sequence shown here is derived from an EMBL/GenBank/DDBJ whole genome shotgun (WGS) entry which is preliminary data.</text>
</comment>
<dbReference type="InterPro" id="IPR024029">
    <property type="entry name" value="Pyridox_Oxase_FMN-dep"/>
</dbReference>
<reference evidence="2" key="1">
    <citation type="journal article" date="2014" name="Int. J. Syst. Evol. Microbiol.">
        <title>Complete genome sequence of Corynebacterium casei LMG S-19264T (=DSM 44701T), isolated from a smear-ripened cheese.</title>
        <authorList>
            <consortium name="US DOE Joint Genome Institute (JGI-PGF)"/>
            <person name="Walter F."/>
            <person name="Albersmeier A."/>
            <person name="Kalinowski J."/>
            <person name="Ruckert C."/>
        </authorList>
    </citation>
    <scope>NUCLEOTIDE SEQUENCE</scope>
    <source>
        <strain evidence="2">VKM Ac-2007</strain>
    </source>
</reference>
<evidence type="ECO:0000313" key="2">
    <source>
        <dbReference type="EMBL" id="GLK13188.1"/>
    </source>
</evidence>
<dbReference type="PANTHER" id="PTHR42815">
    <property type="entry name" value="FAD-BINDING, PUTATIVE (AFU_ORTHOLOGUE AFUA_6G07600)-RELATED"/>
    <property type="match status" value="1"/>
</dbReference>
<dbReference type="Gene3D" id="2.30.110.10">
    <property type="entry name" value="Electron Transport, Fmn-binding Protein, Chain A"/>
    <property type="match status" value="1"/>
</dbReference>
<dbReference type="Pfam" id="PF01243">
    <property type="entry name" value="PNPOx_N"/>
    <property type="match status" value="1"/>
</dbReference>
<evidence type="ECO:0000259" key="1">
    <source>
        <dbReference type="Pfam" id="PF01243"/>
    </source>
</evidence>
<dbReference type="InterPro" id="IPR011576">
    <property type="entry name" value="Pyridox_Oxase_N"/>
</dbReference>
<name>A0A9W6I7R8_9ACTN</name>
<dbReference type="AlphaFoldDB" id="A0A9W6I7R8"/>
<gene>
    <name evidence="2" type="ORF">GCM10017600_65990</name>
</gene>